<organism evidence="1">
    <name type="scientific">Myoviridae sp. ct2Qy24</name>
    <dbReference type="NCBI Taxonomy" id="2827656"/>
    <lineage>
        <taxon>Viruses</taxon>
        <taxon>Duplodnaviria</taxon>
        <taxon>Heunggongvirae</taxon>
        <taxon>Uroviricota</taxon>
        <taxon>Caudoviricetes</taxon>
    </lineage>
</organism>
<accession>A0A8S5SSZ1</accession>
<name>A0A8S5SSZ1_9CAUD</name>
<reference evidence="1" key="1">
    <citation type="journal article" date="2021" name="Proc. Natl. Acad. Sci. U.S.A.">
        <title>A Catalog of Tens of Thousands of Viruses from Human Metagenomes Reveals Hidden Associations with Chronic Diseases.</title>
        <authorList>
            <person name="Tisza M.J."/>
            <person name="Buck C.B."/>
        </authorList>
    </citation>
    <scope>NUCLEOTIDE SEQUENCE</scope>
    <source>
        <strain evidence="1">Ct2Qy24</strain>
    </source>
</reference>
<protein>
    <submittedName>
        <fullName evidence="1">Uncharacterized protein</fullName>
    </submittedName>
</protein>
<dbReference type="EMBL" id="BK032666">
    <property type="protein sequence ID" value="DAF53923.1"/>
    <property type="molecule type" value="Genomic_DNA"/>
</dbReference>
<proteinExistence type="predicted"/>
<evidence type="ECO:0000313" key="1">
    <source>
        <dbReference type="EMBL" id="DAF53923.1"/>
    </source>
</evidence>
<sequence length="55" mass="6231">MKVITGVAVTILMVHFIRKYVVPAIKEDPLRNLAIPAATALLTNLLLWMLEMLRQ</sequence>